<feature type="domain" description="HPt" evidence="16">
    <location>
        <begin position="241"/>
        <end position="344"/>
    </location>
</feature>
<dbReference type="GO" id="GO:0000155">
    <property type="term" value="F:phosphorelay sensor kinase activity"/>
    <property type="evidence" value="ECO:0007669"/>
    <property type="project" value="InterPro"/>
</dbReference>
<dbReference type="SMART" id="SM00260">
    <property type="entry name" value="CheW"/>
    <property type="match status" value="1"/>
</dbReference>
<evidence type="ECO:0000313" key="17">
    <source>
        <dbReference type="EMBL" id="NMG02038.1"/>
    </source>
</evidence>
<dbReference type="CDD" id="cd00088">
    <property type="entry name" value="HPT"/>
    <property type="match status" value="1"/>
</dbReference>
<dbReference type="Pfam" id="PF02518">
    <property type="entry name" value="HATPase_c"/>
    <property type="match status" value="1"/>
</dbReference>
<evidence type="ECO:0000256" key="7">
    <source>
        <dbReference type="ARBA" id="ARBA00023012"/>
    </source>
</evidence>
<feature type="domain" description="CheW-like" evidence="15">
    <location>
        <begin position="703"/>
        <end position="838"/>
    </location>
</feature>
<dbReference type="PROSITE" id="PS50109">
    <property type="entry name" value="HIS_KIN"/>
    <property type="match status" value="1"/>
</dbReference>
<dbReference type="GO" id="GO:0006935">
    <property type="term" value="P:chemotaxis"/>
    <property type="evidence" value="ECO:0007669"/>
    <property type="project" value="InterPro"/>
</dbReference>
<evidence type="ECO:0000256" key="2">
    <source>
        <dbReference type="ARBA" id="ARBA00012438"/>
    </source>
</evidence>
<dbReference type="Gene3D" id="1.20.120.160">
    <property type="entry name" value="HPT domain"/>
    <property type="match status" value="2"/>
</dbReference>
<dbReference type="SMART" id="SM01231">
    <property type="entry name" value="H-kinase_dim"/>
    <property type="match status" value="1"/>
</dbReference>
<evidence type="ECO:0000259" key="15">
    <source>
        <dbReference type="PROSITE" id="PS50851"/>
    </source>
</evidence>
<reference evidence="17" key="1">
    <citation type="submission" date="2019-12" db="EMBL/GenBank/DDBJ databases">
        <title>Comparative genomics gives insights into the taxonomy of the Azoarcus-Aromatoleum group and reveals separate origins of nif in the plant-associated Azoarcus and non-plant-associated Aromatoleum sub-groups.</title>
        <authorList>
            <person name="Lafos M."/>
            <person name="Maluk M."/>
            <person name="Batista M."/>
            <person name="Junghare M."/>
            <person name="Carmona M."/>
            <person name="Faoro H."/>
            <person name="Cruz L.M."/>
            <person name="Battistoni F."/>
            <person name="De Souza E."/>
            <person name="Pedrosa F."/>
            <person name="Chen W.-M."/>
            <person name="Poole P.S."/>
            <person name="Dixon R.A."/>
            <person name="James E.K."/>
        </authorList>
    </citation>
    <scope>NUCLEOTIDE SEQUENCE</scope>
    <source>
        <strain evidence="17">NSC3</strain>
    </source>
</reference>
<dbReference type="SMART" id="SM00073">
    <property type="entry name" value="HPT"/>
    <property type="match status" value="2"/>
</dbReference>
<dbReference type="InterPro" id="IPR036641">
    <property type="entry name" value="HPT_dom_sf"/>
</dbReference>
<dbReference type="InterPro" id="IPR036890">
    <property type="entry name" value="HATPase_C_sf"/>
</dbReference>
<organism evidence="17 18">
    <name type="scientific">Azoarcus taiwanensis</name>
    <dbReference type="NCBI Taxonomy" id="666964"/>
    <lineage>
        <taxon>Bacteria</taxon>
        <taxon>Pseudomonadati</taxon>
        <taxon>Pseudomonadota</taxon>
        <taxon>Betaproteobacteria</taxon>
        <taxon>Rhodocyclales</taxon>
        <taxon>Zoogloeaceae</taxon>
        <taxon>Azoarcus</taxon>
    </lineage>
</organism>
<dbReference type="InterPro" id="IPR001789">
    <property type="entry name" value="Sig_transdc_resp-reg_receiver"/>
</dbReference>
<sequence length="980" mass="105895">LDGLREDNVPTPAPTSEEGLAAEAVAPEEPSPAPGSAAPLPATTTQSLRIGDIELSSGLYDLFRSEAKVHLASLAEECDILLRNPSHLPGEHAQRSAHTLAGISGTARIGAMHTLARALEHALERLIERQTVPTIPEAHLLEQSVVTLDTMLGEAERLSMPLRVTELEEQLDSVGRDVAPEELEPVAEEEAAYEIDAEPAADAIGATTAAAAQELAKPEPPAVIEAAPAPEAALEPAAPVHDDLDAQLLPIFIEEGNDLLAQLNTTLREWRSDPARPEPATATARLLHTLKGSARMAGAMRLGEHVHQLESRLESALNAGRDTESLLEELESGLDLATQSIERLGRPEPEEQKPETAQPATAAIAAEMEGAEPGGALSSTLRVRADTIDNFVNQAGEIGIARTRIDGELRTLRMSLLDLTENVIRLRNQLREVEIQAEMQMQTRIAQAESTHAEFDPLEMDRYTRLQELTRMMAESVGDVTTVQQNLLRNLDGAELALNGQARMSRELQQALMQVRMVPFDSLADRLYRIVRQSAKELGKRVNLDLRGGRIELDRGVLETITAPLEHLLRNAVAHGIELPEQRVAAGKAPIGQITLTVRQEGNEIAISLSDDGAGLDLQRIAERGRAQGLLGDDEEADVRRLTNLIFMPGFTTSASVSTVAGRGVGMDVVKAETASVGGRIDVSSTAGEGTEFRIFLPLTLAATQALLVRVGTATYAIPSGMIAQVMELKPDPLDQVISDGGVHWQDAFYPHTYLPWLLGDHAARPEPQRFAWVLLLRTGGETLAVQVDSLRGNQEVVVKNAGPQVVRIVGITGVTVLGDGEIVFIINPVALASQQTGRTETTAVAEGLPAPEPVAHQTTVMIVDDSLTVRKITGRLLEREGYRVLTAKDGTDALEQLVETVPDVILSDIEMPRMDGFDLLRNLRADDHTREVPVIMITSRLADKHREYAMSLGASHYLGKPYDEDELLGIIASLTGTAH</sequence>
<evidence type="ECO:0000259" key="16">
    <source>
        <dbReference type="PROSITE" id="PS50894"/>
    </source>
</evidence>
<dbReference type="InterPro" id="IPR008207">
    <property type="entry name" value="Sig_transdc_His_kin_Hpt_dom"/>
</dbReference>
<dbReference type="SUPFAM" id="SSF47226">
    <property type="entry name" value="Histidine-containing phosphotransfer domain, HPT domain"/>
    <property type="match status" value="2"/>
</dbReference>
<keyword evidence="6" id="KW-0418">Kinase</keyword>
<evidence type="ECO:0000256" key="9">
    <source>
        <dbReference type="PROSITE-ProRule" id="PRU00110"/>
    </source>
</evidence>
<dbReference type="Pfam" id="PF01584">
    <property type="entry name" value="CheW"/>
    <property type="match status" value="1"/>
</dbReference>
<dbReference type="Gene3D" id="3.40.50.2300">
    <property type="match status" value="1"/>
</dbReference>
<dbReference type="SMART" id="SM00387">
    <property type="entry name" value="HATPase_c"/>
    <property type="match status" value="1"/>
</dbReference>
<evidence type="ECO:0000259" key="13">
    <source>
        <dbReference type="PROSITE" id="PS50109"/>
    </source>
</evidence>
<dbReference type="EC" id="2.7.13.3" evidence="2"/>
<dbReference type="SUPFAM" id="SSF52172">
    <property type="entry name" value="CheY-like"/>
    <property type="match status" value="1"/>
</dbReference>
<evidence type="ECO:0000256" key="5">
    <source>
        <dbReference type="ARBA" id="ARBA00022679"/>
    </source>
</evidence>
<dbReference type="Gene3D" id="3.30.565.10">
    <property type="entry name" value="Histidine kinase-like ATPase, C-terminal domain"/>
    <property type="match status" value="1"/>
</dbReference>
<keyword evidence="11" id="KW-0175">Coiled coil</keyword>
<dbReference type="SUPFAM" id="SSF55874">
    <property type="entry name" value="ATPase domain of HSP90 chaperone/DNA topoisomerase II/histidine kinase"/>
    <property type="match status" value="1"/>
</dbReference>
<evidence type="ECO:0000256" key="11">
    <source>
        <dbReference type="SAM" id="Coils"/>
    </source>
</evidence>
<dbReference type="InterPro" id="IPR003594">
    <property type="entry name" value="HATPase_dom"/>
</dbReference>
<dbReference type="FunFam" id="3.30.565.10:FF:000016">
    <property type="entry name" value="Chemotaxis protein CheA, putative"/>
    <property type="match status" value="1"/>
</dbReference>
<comment type="catalytic activity">
    <reaction evidence="1">
        <text>ATP + protein L-histidine = ADP + protein N-phospho-L-histidine.</text>
        <dbReference type="EC" id="2.7.13.3"/>
    </reaction>
</comment>
<dbReference type="GO" id="GO:0005737">
    <property type="term" value="C:cytoplasm"/>
    <property type="evidence" value="ECO:0007669"/>
    <property type="project" value="InterPro"/>
</dbReference>
<keyword evidence="5" id="KW-0808">Transferase</keyword>
<feature type="modified residue" description="Phosphohistidine" evidence="9">
    <location>
        <position position="288"/>
    </location>
</feature>
<dbReference type="SUPFAM" id="SSF50341">
    <property type="entry name" value="CheW-like"/>
    <property type="match status" value="1"/>
</dbReference>
<feature type="compositionally biased region" description="Low complexity" evidence="12">
    <location>
        <begin position="17"/>
        <end position="42"/>
    </location>
</feature>
<dbReference type="InterPro" id="IPR011006">
    <property type="entry name" value="CheY-like_superfamily"/>
</dbReference>
<dbReference type="InterPro" id="IPR004105">
    <property type="entry name" value="CheA-like_dim"/>
</dbReference>
<feature type="modified residue" description="Phosphohistidine" evidence="9">
    <location>
        <position position="98"/>
    </location>
</feature>
<feature type="non-terminal residue" evidence="17">
    <location>
        <position position="1"/>
    </location>
</feature>
<feature type="coiled-coil region" evidence="11">
    <location>
        <begin position="409"/>
        <end position="443"/>
    </location>
</feature>
<dbReference type="EMBL" id="WTVM01000012">
    <property type="protein sequence ID" value="NMG02038.1"/>
    <property type="molecule type" value="Genomic_DNA"/>
</dbReference>
<protein>
    <recommendedName>
        <fullName evidence="3">Chemotaxis protein CheA</fullName>
        <ecNumber evidence="2">2.7.13.3</ecNumber>
    </recommendedName>
</protein>
<comment type="caution">
    <text evidence="17">The sequence shown here is derived from an EMBL/GenBank/DDBJ whole genome shotgun (WGS) entry which is preliminary data.</text>
</comment>
<proteinExistence type="predicted"/>
<dbReference type="InterPro" id="IPR051315">
    <property type="entry name" value="Bact_Chemotaxis_CheA"/>
</dbReference>
<dbReference type="PRINTS" id="PR00344">
    <property type="entry name" value="BCTRLSENSOR"/>
</dbReference>
<evidence type="ECO:0000256" key="4">
    <source>
        <dbReference type="ARBA" id="ARBA00022553"/>
    </source>
</evidence>
<keyword evidence="7" id="KW-0902">Two-component regulatory system</keyword>
<dbReference type="Pfam" id="PF00072">
    <property type="entry name" value="Response_reg"/>
    <property type="match status" value="1"/>
</dbReference>
<evidence type="ECO:0000256" key="8">
    <source>
        <dbReference type="ARBA" id="ARBA00035100"/>
    </source>
</evidence>
<feature type="domain" description="Response regulatory" evidence="14">
    <location>
        <begin position="860"/>
        <end position="976"/>
    </location>
</feature>
<evidence type="ECO:0000256" key="12">
    <source>
        <dbReference type="SAM" id="MobiDB-lite"/>
    </source>
</evidence>
<dbReference type="InterPro" id="IPR002545">
    <property type="entry name" value="CheW-lke_dom"/>
</dbReference>
<dbReference type="PROSITE" id="PS50894">
    <property type="entry name" value="HPT"/>
    <property type="match status" value="2"/>
</dbReference>
<feature type="region of interest" description="Disordered" evidence="12">
    <location>
        <begin position="1"/>
        <end position="44"/>
    </location>
</feature>
<dbReference type="InterPro" id="IPR004358">
    <property type="entry name" value="Sig_transdc_His_kin-like_C"/>
</dbReference>
<dbReference type="PROSITE" id="PS50110">
    <property type="entry name" value="RESPONSE_REGULATORY"/>
    <property type="match status" value="1"/>
</dbReference>
<name>A0A972F646_9RHOO</name>
<dbReference type="PROSITE" id="PS50851">
    <property type="entry name" value="CHEW"/>
    <property type="match status" value="1"/>
</dbReference>
<keyword evidence="18" id="KW-1185">Reference proteome</keyword>
<feature type="domain" description="Histidine kinase" evidence="13">
    <location>
        <begin position="449"/>
        <end position="701"/>
    </location>
</feature>
<dbReference type="Proteomes" id="UP000599523">
    <property type="component" value="Unassembled WGS sequence"/>
</dbReference>
<dbReference type="SMART" id="SM00448">
    <property type="entry name" value="REC"/>
    <property type="match status" value="1"/>
</dbReference>
<dbReference type="Gene3D" id="2.30.30.40">
    <property type="entry name" value="SH3 Domains"/>
    <property type="match status" value="1"/>
</dbReference>
<evidence type="ECO:0000256" key="6">
    <source>
        <dbReference type="ARBA" id="ARBA00022777"/>
    </source>
</evidence>
<evidence type="ECO:0000313" key="18">
    <source>
        <dbReference type="Proteomes" id="UP000599523"/>
    </source>
</evidence>
<comment type="function">
    <text evidence="8">Involved in the transmission of sensory signals from the chemoreceptors to the flagellar motors. CheA is autophosphorylated; it can transfer its phosphate group to either CheB or CheY.</text>
</comment>
<evidence type="ECO:0000256" key="3">
    <source>
        <dbReference type="ARBA" id="ARBA00021495"/>
    </source>
</evidence>
<dbReference type="InterPro" id="IPR036061">
    <property type="entry name" value="CheW-like_dom_sf"/>
</dbReference>
<evidence type="ECO:0000256" key="10">
    <source>
        <dbReference type="PROSITE-ProRule" id="PRU00169"/>
    </source>
</evidence>
<gene>
    <name evidence="17" type="ORF">GPA21_03505</name>
</gene>
<feature type="domain" description="HPt" evidence="16">
    <location>
        <begin position="52"/>
        <end position="158"/>
    </location>
</feature>
<keyword evidence="4 10" id="KW-0597">Phosphoprotein</keyword>
<dbReference type="Pfam" id="PF01627">
    <property type="entry name" value="Hpt"/>
    <property type="match status" value="1"/>
</dbReference>
<feature type="modified residue" description="4-aspartylphosphate" evidence="10">
    <location>
        <position position="909"/>
    </location>
</feature>
<evidence type="ECO:0000259" key="14">
    <source>
        <dbReference type="PROSITE" id="PS50110"/>
    </source>
</evidence>
<dbReference type="AlphaFoldDB" id="A0A972F646"/>
<evidence type="ECO:0000256" key="1">
    <source>
        <dbReference type="ARBA" id="ARBA00000085"/>
    </source>
</evidence>
<dbReference type="PANTHER" id="PTHR43395:SF8">
    <property type="entry name" value="HISTIDINE KINASE"/>
    <property type="match status" value="1"/>
</dbReference>
<dbReference type="InterPro" id="IPR005467">
    <property type="entry name" value="His_kinase_dom"/>
</dbReference>
<dbReference type="RefSeq" id="WP_168986827.1">
    <property type="nucleotide sequence ID" value="NZ_CAWPHM010000033.1"/>
</dbReference>
<accession>A0A972F646</accession>
<dbReference type="PANTHER" id="PTHR43395">
    <property type="entry name" value="SENSOR HISTIDINE KINASE CHEA"/>
    <property type="match status" value="1"/>
</dbReference>